<sequence>MALVRKEREIPLLKMCDVLVIGGGPAGLGAAVSAAREGMDVILLEKRAFLGGNITASYVENCNYFLRNTPFKAEGLYAEIERRCYEEYGNDNARSYNQKAFSSEYLKLFLDKLVQEEGITVLFHALVNEVIMEGSSILGVIVQTKQGPQAIQARQYIDTTGDADVAYASGVGYDQGREGDHLCQPGTVSLRLSGADTRKLLENGRDGLSEIGRQFKAAYRAGETALACKRQDLPFGRLTHGGLISYVNYSCAYGLDPTDIQDLSKGEMECRTYVYDIYHYLKRTYDELKNIEIASIAPEIGFRDSRRIHGCYKLTIEDMESNRHFDDVIAVFPRFYDMLAPDAYMDGNGSVEGKGFAGHIYEHVVDERTFEIPYASLVPLGVDNLLVAGRCISADHVAESGVRAISLCMMTGQGAGVGAALAVKGACEPKDVCIAELQDRLRSLGLNIPSKEGA</sequence>
<evidence type="ECO:0000256" key="3">
    <source>
        <dbReference type="ARBA" id="ARBA00023002"/>
    </source>
</evidence>
<evidence type="ECO:0000256" key="5">
    <source>
        <dbReference type="ARBA" id="ARBA00023014"/>
    </source>
</evidence>
<keyword evidence="3" id="KW-0560">Oxidoreductase</keyword>
<protein>
    <submittedName>
        <fullName evidence="6">Putative thiazole biosynthetic enzyme</fullName>
        <ecNumber evidence="6">5.3.1.29</ecNumber>
    </submittedName>
</protein>
<dbReference type="GO" id="GO:0016491">
    <property type="term" value="F:oxidoreductase activity"/>
    <property type="evidence" value="ECO:0007669"/>
    <property type="project" value="UniProtKB-KW"/>
</dbReference>
<evidence type="ECO:0000256" key="2">
    <source>
        <dbReference type="ARBA" id="ARBA00022723"/>
    </source>
</evidence>
<accession>A0A644YCY5</accession>
<reference evidence="6" key="1">
    <citation type="submission" date="2019-08" db="EMBL/GenBank/DDBJ databases">
        <authorList>
            <person name="Kucharzyk K."/>
            <person name="Murdoch R.W."/>
            <person name="Higgins S."/>
            <person name="Loffler F."/>
        </authorList>
    </citation>
    <scope>NUCLEOTIDE SEQUENCE</scope>
</reference>
<comment type="caution">
    <text evidence="6">The sequence shown here is derived from an EMBL/GenBank/DDBJ whole genome shotgun (WGS) entry which is preliminary data.</text>
</comment>
<organism evidence="6">
    <name type="scientific">bioreactor metagenome</name>
    <dbReference type="NCBI Taxonomy" id="1076179"/>
    <lineage>
        <taxon>unclassified sequences</taxon>
        <taxon>metagenomes</taxon>
        <taxon>ecological metagenomes</taxon>
    </lineage>
</organism>
<dbReference type="GO" id="GO:0043917">
    <property type="term" value="F:ribose 1,5-bisphosphate isomerase activity"/>
    <property type="evidence" value="ECO:0007669"/>
    <property type="project" value="UniProtKB-EC"/>
</dbReference>
<gene>
    <name evidence="6" type="ORF">SDC9_70471</name>
</gene>
<dbReference type="Gene3D" id="3.50.50.60">
    <property type="entry name" value="FAD/NAD(P)-binding domain"/>
    <property type="match status" value="1"/>
</dbReference>
<dbReference type="PANTHER" id="PTHR43498:SF1">
    <property type="entry name" value="COB--COM HETERODISULFIDE REDUCTASE IRON-SULFUR SUBUNIT A"/>
    <property type="match status" value="1"/>
</dbReference>
<dbReference type="EC" id="5.3.1.29" evidence="6"/>
<keyword evidence="2" id="KW-0479">Metal-binding</keyword>
<dbReference type="AlphaFoldDB" id="A0A644YCY5"/>
<evidence type="ECO:0000313" key="6">
    <source>
        <dbReference type="EMBL" id="MPM23994.1"/>
    </source>
</evidence>
<keyword evidence="6" id="KW-0413">Isomerase</keyword>
<dbReference type="InterPro" id="IPR036188">
    <property type="entry name" value="FAD/NAD-bd_sf"/>
</dbReference>
<evidence type="ECO:0000256" key="1">
    <source>
        <dbReference type="ARBA" id="ARBA00022485"/>
    </source>
</evidence>
<keyword evidence="4" id="KW-0408">Iron</keyword>
<keyword evidence="1" id="KW-0004">4Fe-4S</keyword>
<keyword evidence="5" id="KW-0411">Iron-sulfur</keyword>
<name>A0A644YCY5_9ZZZZ</name>
<dbReference type="EMBL" id="VSSQ01004160">
    <property type="protein sequence ID" value="MPM23994.1"/>
    <property type="molecule type" value="Genomic_DNA"/>
</dbReference>
<dbReference type="InterPro" id="IPR039650">
    <property type="entry name" value="HdrA-like"/>
</dbReference>
<evidence type="ECO:0000256" key="4">
    <source>
        <dbReference type="ARBA" id="ARBA00023004"/>
    </source>
</evidence>
<dbReference type="SUPFAM" id="SSF51905">
    <property type="entry name" value="FAD/NAD(P)-binding domain"/>
    <property type="match status" value="1"/>
</dbReference>
<dbReference type="GO" id="GO:0051539">
    <property type="term" value="F:4 iron, 4 sulfur cluster binding"/>
    <property type="evidence" value="ECO:0007669"/>
    <property type="project" value="UniProtKB-KW"/>
</dbReference>
<dbReference type="GO" id="GO:0046872">
    <property type="term" value="F:metal ion binding"/>
    <property type="evidence" value="ECO:0007669"/>
    <property type="project" value="UniProtKB-KW"/>
</dbReference>
<dbReference type="Pfam" id="PF12831">
    <property type="entry name" value="FAD_oxidored"/>
    <property type="match status" value="1"/>
</dbReference>
<dbReference type="PANTHER" id="PTHR43498">
    <property type="entry name" value="FERREDOXIN:COB-COM HETERODISULFIDE REDUCTASE SUBUNIT A"/>
    <property type="match status" value="1"/>
</dbReference>
<proteinExistence type="predicted"/>